<dbReference type="SUPFAM" id="SSF52833">
    <property type="entry name" value="Thioredoxin-like"/>
    <property type="match status" value="1"/>
</dbReference>
<comment type="caution">
    <text evidence="2">The sequence shown here is derived from an EMBL/GenBank/DDBJ whole genome shotgun (WGS) entry which is preliminary data.</text>
</comment>
<dbReference type="EMBL" id="CAJNOH010000478">
    <property type="protein sequence ID" value="CAF1052662.1"/>
    <property type="molecule type" value="Genomic_DNA"/>
</dbReference>
<sequence>MFWIIFLFLNVVATDNSQEKFKQCNNQQCILIQCYFPVPEFLNATRNEIKLFENFLDQHHIFISYYLCNDLSIDNIDEVGACIYGVLFKLYQFDANLTIHQRIQVQSAQIQEESVAVVMDMISTILYRIQSINDTNKLKNIMSKSNDEDIVVINAQSLTAQVHFTVSRTILNYGQWFTFIYSIDKNNKETIDCLYQIYPFDSNVISSQCVIENNIRMILEQRIRARKDRLNIINSFSDLTHVNVFQRTLSTLFYIHTNSTFTLISNKNMTIIPVIDIDNHVFLHGPYPFYLFWSAKKNIFQRLGDQPSNELLDILIQEEQKQHLENIYGMFDDEVRYIADAYDEIEIDPNVLFLKNQEDYYHNQEKHLKNAILFTVKWDSTSKLARKTFHQLALYLHNYLSMIDIDCFDWTDICNEENIFEWPTLILTENKTIMKIYQGSTDKNEMALALFRFSVNQPYLIDDDSSETLIENILTHQRLIILAQIQHQEKFLYDTYKNLVDMFLDNEHIFFMFKYSTESSSLIIKQKYGDINSFLQPKTIVHALNEDLNHLQILISDALRIPMIPFDPMDIIKSTRTTFLVASHSQLIQLNDYFLLNNPSIENPFVWIDTNSLWVLTINQYGHIPYPAVIYINDSNKNIVSGKVYMNSTLNDIDTWLKTVQMGSIEPFYEFSSIDIDEGPSQKEIDFNKQTYDEQLLNEYRIIHEESEKINEYGIGFDMNGFPVDMNN</sequence>
<dbReference type="InterPro" id="IPR036249">
    <property type="entry name" value="Thioredoxin-like_sf"/>
</dbReference>
<proteinExistence type="predicted"/>
<evidence type="ECO:0000313" key="2">
    <source>
        <dbReference type="EMBL" id="CAF1312877.1"/>
    </source>
</evidence>
<dbReference type="AlphaFoldDB" id="A0A815EC14"/>
<dbReference type="EMBL" id="CAJNOL010001208">
    <property type="protein sequence ID" value="CAF1312877.1"/>
    <property type="molecule type" value="Genomic_DNA"/>
</dbReference>
<evidence type="ECO:0000313" key="1">
    <source>
        <dbReference type="EMBL" id="CAF1052662.1"/>
    </source>
</evidence>
<dbReference type="Gene3D" id="3.40.30.10">
    <property type="entry name" value="Glutaredoxin"/>
    <property type="match status" value="1"/>
</dbReference>
<dbReference type="Proteomes" id="UP000663870">
    <property type="component" value="Unassembled WGS sequence"/>
</dbReference>
<organism evidence="2 3">
    <name type="scientific">Rotaria sordida</name>
    <dbReference type="NCBI Taxonomy" id="392033"/>
    <lineage>
        <taxon>Eukaryota</taxon>
        <taxon>Metazoa</taxon>
        <taxon>Spiralia</taxon>
        <taxon>Gnathifera</taxon>
        <taxon>Rotifera</taxon>
        <taxon>Eurotatoria</taxon>
        <taxon>Bdelloidea</taxon>
        <taxon>Philodinida</taxon>
        <taxon>Philodinidae</taxon>
        <taxon>Rotaria</taxon>
    </lineage>
</organism>
<reference evidence="2" key="1">
    <citation type="submission" date="2021-02" db="EMBL/GenBank/DDBJ databases">
        <authorList>
            <person name="Nowell W R."/>
        </authorList>
    </citation>
    <scope>NUCLEOTIDE SEQUENCE</scope>
</reference>
<gene>
    <name evidence="2" type="ORF">JXQ802_LOCUS30117</name>
    <name evidence="1" type="ORF">PYM288_LOCUS17227</name>
</gene>
<evidence type="ECO:0008006" key="4">
    <source>
        <dbReference type="Google" id="ProtNLM"/>
    </source>
</evidence>
<accession>A0A815EC14</accession>
<evidence type="ECO:0000313" key="3">
    <source>
        <dbReference type="Proteomes" id="UP000663870"/>
    </source>
</evidence>
<protein>
    <recommendedName>
        <fullName evidence="4">Thioredoxin domain-containing protein</fullName>
    </recommendedName>
</protein>
<dbReference type="Proteomes" id="UP000663854">
    <property type="component" value="Unassembled WGS sequence"/>
</dbReference>
<name>A0A815EC14_9BILA</name>
<keyword evidence="3" id="KW-1185">Reference proteome</keyword>